<evidence type="ECO:0000256" key="2">
    <source>
        <dbReference type="ARBA" id="ARBA00011649"/>
    </source>
</evidence>
<evidence type="ECO:0000256" key="8">
    <source>
        <dbReference type="ARBA" id="ARBA00022723"/>
    </source>
</evidence>
<dbReference type="SUPFAM" id="SSF81342">
    <property type="entry name" value="Transmembrane di-heme cytochromes"/>
    <property type="match status" value="1"/>
</dbReference>
<keyword evidence="7 15" id="KW-0812">Transmembrane</keyword>
<evidence type="ECO:0000256" key="7">
    <source>
        <dbReference type="ARBA" id="ARBA00022692"/>
    </source>
</evidence>
<feature type="domain" description="Cytochrome b/b6 C-terminal region profile" evidence="16">
    <location>
        <begin position="23"/>
        <end position="85"/>
    </location>
</feature>
<reference evidence="17 18" key="1">
    <citation type="submission" date="2015-07" db="EMBL/GenBank/DDBJ databases">
        <title>The genome of Melipona quadrifasciata.</title>
        <authorList>
            <person name="Pan H."/>
            <person name="Kapheim K."/>
        </authorList>
    </citation>
    <scope>NUCLEOTIDE SEQUENCE [LARGE SCALE GENOMIC DNA]</scope>
    <source>
        <strain evidence="17">0111107301</strain>
        <tissue evidence="17">Whole body</tissue>
    </source>
</reference>
<accession>A0A0M9A776</accession>
<keyword evidence="5" id="KW-0349">Heme</keyword>
<keyword evidence="14 15" id="KW-0472">Membrane</keyword>
<dbReference type="GO" id="GO:0022904">
    <property type="term" value="P:respiratory electron transport chain"/>
    <property type="evidence" value="ECO:0007669"/>
    <property type="project" value="InterPro"/>
</dbReference>
<feature type="transmembrane region" description="Helical" evidence="15">
    <location>
        <begin position="6"/>
        <end position="26"/>
    </location>
</feature>
<dbReference type="EMBL" id="KQ435727">
    <property type="protein sequence ID" value="KOX77876.1"/>
    <property type="molecule type" value="Genomic_DNA"/>
</dbReference>
<dbReference type="GO" id="GO:0046872">
    <property type="term" value="F:metal ion binding"/>
    <property type="evidence" value="ECO:0007669"/>
    <property type="project" value="UniProtKB-KW"/>
</dbReference>
<keyword evidence="10" id="KW-0249">Electron transport</keyword>
<keyword evidence="13" id="KW-0496">Mitochondrion</keyword>
<dbReference type="GO" id="GO:0005743">
    <property type="term" value="C:mitochondrial inner membrane"/>
    <property type="evidence" value="ECO:0007669"/>
    <property type="project" value="UniProtKB-SubCell"/>
</dbReference>
<comment type="subunit">
    <text evidence="2">The main subunits of complex b-c1 are: cytochrome b, cytochrome c1 and the Rieske protein.</text>
</comment>
<dbReference type="AlphaFoldDB" id="A0A0M9A776"/>
<keyword evidence="9" id="KW-0999">Mitochondrion inner membrane</keyword>
<evidence type="ECO:0000256" key="1">
    <source>
        <dbReference type="ARBA" id="ARBA00004448"/>
    </source>
</evidence>
<evidence type="ECO:0000256" key="5">
    <source>
        <dbReference type="ARBA" id="ARBA00022617"/>
    </source>
</evidence>
<evidence type="ECO:0000256" key="15">
    <source>
        <dbReference type="SAM" id="Phobius"/>
    </source>
</evidence>
<organism evidence="17 18">
    <name type="scientific">Melipona quadrifasciata</name>
    <dbReference type="NCBI Taxonomy" id="166423"/>
    <lineage>
        <taxon>Eukaryota</taxon>
        <taxon>Metazoa</taxon>
        <taxon>Ecdysozoa</taxon>
        <taxon>Arthropoda</taxon>
        <taxon>Hexapoda</taxon>
        <taxon>Insecta</taxon>
        <taxon>Pterygota</taxon>
        <taxon>Neoptera</taxon>
        <taxon>Endopterygota</taxon>
        <taxon>Hymenoptera</taxon>
        <taxon>Apocrita</taxon>
        <taxon>Aculeata</taxon>
        <taxon>Apoidea</taxon>
        <taxon>Anthophila</taxon>
        <taxon>Apidae</taxon>
        <taxon>Melipona</taxon>
    </lineage>
</organism>
<feature type="transmembrane region" description="Helical" evidence="15">
    <location>
        <begin position="38"/>
        <end position="57"/>
    </location>
</feature>
<dbReference type="OrthoDB" id="7695363at2759"/>
<evidence type="ECO:0000259" key="16">
    <source>
        <dbReference type="PROSITE" id="PS51003"/>
    </source>
</evidence>
<feature type="non-terminal residue" evidence="17">
    <location>
        <position position="1"/>
    </location>
</feature>
<dbReference type="Proteomes" id="UP000053105">
    <property type="component" value="Unassembled WGS sequence"/>
</dbReference>
<protein>
    <recommendedName>
        <fullName evidence="3">Cytochrome b</fullName>
    </recommendedName>
</protein>
<evidence type="ECO:0000256" key="9">
    <source>
        <dbReference type="ARBA" id="ARBA00022792"/>
    </source>
</evidence>
<keyword evidence="8" id="KW-0479">Metal-binding</keyword>
<evidence type="ECO:0000313" key="17">
    <source>
        <dbReference type="EMBL" id="KOX77876.1"/>
    </source>
</evidence>
<name>A0A0M9A776_9HYME</name>
<dbReference type="InterPro" id="IPR027387">
    <property type="entry name" value="Cytb/b6-like_sf"/>
</dbReference>
<evidence type="ECO:0000256" key="10">
    <source>
        <dbReference type="ARBA" id="ARBA00022982"/>
    </source>
</evidence>
<evidence type="ECO:0000256" key="14">
    <source>
        <dbReference type="ARBA" id="ARBA00023136"/>
    </source>
</evidence>
<sequence>FSINNLIIALNRFLSFHFILPLIIIINTHKITFHQYFVIKDLVTIVSILLIFIFINLQNPYLLRDPDNFKIAHSLIQFYDLPLIN</sequence>
<dbReference type="PROSITE" id="PS51003">
    <property type="entry name" value="CYTB_CTER"/>
    <property type="match status" value="1"/>
</dbReference>
<dbReference type="STRING" id="166423.A0A0M9A776"/>
<keyword evidence="4" id="KW-0813">Transport</keyword>
<keyword evidence="6" id="KW-0679">Respiratory chain</keyword>
<evidence type="ECO:0000256" key="6">
    <source>
        <dbReference type="ARBA" id="ARBA00022660"/>
    </source>
</evidence>
<evidence type="ECO:0000256" key="11">
    <source>
        <dbReference type="ARBA" id="ARBA00022989"/>
    </source>
</evidence>
<evidence type="ECO:0000256" key="13">
    <source>
        <dbReference type="ARBA" id="ARBA00023128"/>
    </source>
</evidence>
<proteinExistence type="predicted"/>
<gene>
    <name evidence="17" type="ORF">WN51_05762</name>
</gene>
<dbReference type="InterPro" id="IPR016174">
    <property type="entry name" value="Di-haem_cyt_TM"/>
</dbReference>
<evidence type="ECO:0000256" key="4">
    <source>
        <dbReference type="ARBA" id="ARBA00022448"/>
    </source>
</evidence>
<dbReference type="GO" id="GO:0016491">
    <property type="term" value="F:oxidoreductase activity"/>
    <property type="evidence" value="ECO:0007669"/>
    <property type="project" value="UniProtKB-UniRule"/>
</dbReference>
<evidence type="ECO:0000313" key="18">
    <source>
        <dbReference type="Proteomes" id="UP000053105"/>
    </source>
</evidence>
<keyword evidence="18" id="KW-1185">Reference proteome</keyword>
<dbReference type="Gene3D" id="1.20.810.10">
    <property type="entry name" value="Cytochrome Bc1 Complex, Chain C"/>
    <property type="match status" value="1"/>
</dbReference>
<evidence type="ECO:0000256" key="12">
    <source>
        <dbReference type="ARBA" id="ARBA00023004"/>
    </source>
</evidence>
<keyword evidence="11 15" id="KW-1133">Transmembrane helix</keyword>
<keyword evidence="12" id="KW-0408">Iron</keyword>
<comment type="subcellular location">
    <subcellularLocation>
        <location evidence="1">Mitochondrion inner membrane</location>
        <topology evidence="1">Multi-pass membrane protein</topology>
    </subcellularLocation>
</comment>
<dbReference type="InterPro" id="IPR005798">
    <property type="entry name" value="Cyt_b/b6_C"/>
</dbReference>
<evidence type="ECO:0000256" key="3">
    <source>
        <dbReference type="ARBA" id="ARBA00013531"/>
    </source>
</evidence>
<dbReference type="GO" id="GO:0009055">
    <property type="term" value="F:electron transfer activity"/>
    <property type="evidence" value="ECO:0007669"/>
    <property type="project" value="InterPro"/>
</dbReference>